<reference evidence="3" key="1">
    <citation type="journal article" date="2017" name="Cell">
        <title>Insights into land plant evolution garnered from the Marchantia polymorpha genome.</title>
        <authorList>
            <person name="Bowman J.L."/>
            <person name="Kohchi T."/>
            <person name="Yamato K.T."/>
            <person name="Jenkins J."/>
            <person name="Shu S."/>
            <person name="Ishizaki K."/>
            <person name="Yamaoka S."/>
            <person name="Nishihama R."/>
            <person name="Nakamura Y."/>
            <person name="Berger F."/>
            <person name="Adam C."/>
            <person name="Aki S.S."/>
            <person name="Althoff F."/>
            <person name="Araki T."/>
            <person name="Arteaga-Vazquez M.A."/>
            <person name="Balasubrmanian S."/>
            <person name="Barry K."/>
            <person name="Bauer D."/>
            <person name="Boehm C.R."/>
            <person name="Briginshaw L."/>
            <person name="Caballero-Perez J."/>
            <person name="Catarino B."/>
            <person name="Chen F."/>
            <person name="Chiyoda S."/>
            <person name="Chovatia M."/>
            <person name="Davies K.M."/>
            <person name="Delmans M."/>
            <person name="Demura T."/>
            <person name="Dierschke T."/>
            <person name="Dolan L."/>
            <person name="Dorantes-Acosta A.E."/>
            <person name="Eklund D.M."/>
            <person name="Florent S.N."/>
            <person name="Flores-Sandoval E."/>
            <person name="Fujiyama A."/>
            <person name="Fukuzawa H."/>
            <person name="Galik B."/>
            <person name="Grimanelli D."/>
            <person name="Grimwood J."/>
            <person name="Grossniklaus U."/>
            <person name="Hamada T."/>
            <person name="Haseloff J."/>
            <person name="Hetherington A.J."/>
            <person name="Higo A."/>
            <person name="Hirakawa Y."/>
            <person name="Hundley H.N."/>
            <person name="Ikeda Y."/>
            <person name="Inoue K."/>
            <person name="Inoue S.I."/>
            <person name="Ishida S."/>
            <person name="Jia Q."/>
            <person name="Kakita M."/>
            <person name="Kanazawa T."/>
            <person name="Kawai Y."/>
            <person name="Kawashima T."/>
            <person name="Kennedy M."/>
            <person name="Kinose K."/>
            <person name="Kinoshita T."/>
            <person name="Kohara Y."/>
            <person name="Koide E."/>
            <person name="Komatsu K."/>
            <person name="Kopischke S."/>
            <person name="Kubo M."/>
            <person name="Kyozuka J."/>
            <person name="Lagercrantz U."/>
            <person name="Lin S.S."/>
            <person name="Lindquist E."/>
            <person name="Lipzen A.M."/>
            <person name="Lu C.W."/>
            <person name="De Luna E."/>
            <person name="Martienssen R.A."/>
            <person name="Minamino N."/>
            <person name="Mizutani M."/>
            <person name="Mizutani M."/>
            <person name="Mochizuki N."/>
            <person name="Monte I."/>
            <person name="Mosher R."/>
            <person name="Nagasaki H."/>
            <person name="Nakagami H."/>
            <person name="Naramoto S."/>
            <person name="Nishitani K."/>
            <person name="Ohtani M."/>
            <person name="Okamoto T."/>
            <person name="Okumura M."/>
            <person name="Phillips J."/>
            <person name="Pollak B."/>
            <person name="Reinders A."/>
            <person name="Rovekamp M."/>
            <person name="Sano R."/>
            <person name="Sawa S."/>
            <person name="Schmid M.W."/>
            <person name="Shirakawa M."/>
            <person name="Solano R."/>
            <person name="Spunde A."/>
            <person name="Suetsugu N."/>
            <person name="Sugano S."/>
            <person name="Sugiyama A."/>
            <person name="Sun R."/>
            <person name="Suzuki Y."/>
            <person name="Takenaka M."/>
            <person name="Takezawa D."/>
            <person name="Tomogane H."/>
            <person name="Tsuzuki M."/>
            <person name="Ueda T."/>
            <person name="Umeda M."/>
            <person name="Ward J.M."/>
            <person name="Watanabe Y."/>
            <person name="Yazaki K."/>
            <person name="Yokoyama R."/>
            <person name="Yoshitake Y."/>
            <person name="Yotsui I."/>
            <person name="Zachgo S."/>
            <person name="Schmutz J."/>
        </authorList>
    </citation>
    <scope>NUCLEOTIDE SEQUENCE [LARGE SCALE GENOMIC DNA]</scope>
    <source>
        <strain evidence="3">Tak-1</strain>
    </source>
</reference>
<sequence length="103" mass="11431">MFVVLPPPPTILDPQTNSVPPNERPIAILTCPRPSPPLPFHNIAAPPRQPRGPPPTEPAQPPLTGPRKRRVRQLEIRNSVENSPHRTNHSRSRPPEVAGSKYN</sequence>
<proteinExistence type="predicted"/>
<accession>A0A2R6W1U0</accession>
<dbReference type="Proteomes" id="UP000244005">
    <property type="component" value="Unassembled WGS sequence"/>
</dbReference>
<organism evidence="2 3">
    <name type="scientific">Marchantia polymorpha</name>
    <name type="common">Common liverwort</name>
    <name type="synonym">Marchantia aquatica</name>
    <dbReference type="NCBI Taxonomy" id="3197"/>
    <lineage>
        <taxon>Eukaryota</taxon>
        <taxon>Viridiplantae</taxon>
        <taxon>Streptophyta</taxon>
        <taxon>Embryophyta</taxon>
        <taxon>Marchantiophyta</taxon>
        <taxon>Marchantiopsida</taxon>
        <taxon>Marchantiidae</taxon>
        <taxon>Marchantiales</taxon>
        <taxon>Marchantiaceae</taxon>
        <taxon>Marchantia</taxon>
    </lineage>
</organism>
<feature type="compositionally biased region" description="Pro residues" evidence="1">
    <location>
        <begin position="1"/>
        <end position="11"/>
    </location>
</feature>
<gene>
    <name evidence="2" type="ORF">MARPO_0183s0017</name>
</gene>
<dbReference type="EMBL" id="KZ772852">
    <property type="protein sequence ID" value="PTQ27812.1"/>
    <property type="molecule type" value="Genomic_DNA"/>
</dbReference>
<dbReference type="Gramene" id="Mp3g24850.1">
    <property type="protein sequence ID" value="Mp3g24850.1.cds1"/>
    <property type="gene ID" value="Mp3g24850"/>
</dbReference>
<dbReference type="AlphaFoldDB" id="A0A2R6W1U0"/>
<feature type="compositionally biased region" description="Pro residues" evidence="1">
    <location>
        <begin position="47"/>
        <end position="64"/>
    </location>
</feature>
<keyword evidence="3" id="KW-1185">Reference proteome</keyword>
<name>A0A2R6W1U0_MARPO</name>
<evidence type="ECO:0000313" key="3">
    <source>
        <dbReference type="Proteomes" id="UP000244005"/>
    </source>
</evidence>
<protein>
    <submittedName>
        <fullName evidence="2">Uncharacterized protein</fullName>
    </submittedName>
</protein>
<feature type="region of interest" description="Disordered" evidence="1">
    <location>
        <begin position="1"/>
        <end position="103"/>
    </location>
</feature>
<evidence type="ECO:0000256" key="1">
    <source>
        <dbReference type="SAM" id="MobiDB-lite"/>
    </source>
</evidence>
<evidence type="ECO:0000313" key="2">
    <source>
        <dbReference type="EMBL" id="PTQ27812.1"/>
    </source>
</evidence>